<dbReference type="Gene3D" id="1.10.20.10">
    <property type="entry name" value="Histone, subunit A"/>
    <property type="match status" value="1"/>
</dbReference>
<reference evidence="4 5" key="1">
    <citation type="journal article" date="2021" name="BMC Biol.">
        <title>Horizontally acquired antibacterial genes associated with adaptive radiation of ladybird beetles.</title>
        <authorList>
            <person name="Li H.S."/>
            <person name="Tang X.F."/>
            <person name="Huang Y.H."/>
            <person name="Xu Z.Y."/>
            <person name="Chen M.L."/>
            <person name="Du X.Y."/>
            <person name="Qiu B.Y."/>
            <person name="Chen P.T."/>
            <person name="Zhang W."/>
            <person name="Slipinski A."/>
            <person name="Escalona H.E."/>
            <person name="Waterhouse R.M."/>
            <person name="Zwick A."/>
            <person name="Pang H."/>
        </authorList>
    </citation>
    <scope>NUCLEOTIDE SEQUENCE [LARGE SCALE GENOMIC DNA]</scope>
    <source>
        <strain evidence="4">SYSU2018</strain>
    </source>
</reference>
<dbReference type="SUPFAM" id="SSF47113">
    <property type="entry name" value="Histone-fold"/>
    <property type="match status" value="1"/>
</dbReference>
<dbReference type="AlphaFoldDB" id="A0ABD2MU21"/>
<evidence type="ECO:0000259" key="3">
    <source>
        <dbReference type="Pfam" id="PF00808"/>
    </source>
</evidence>
<dbReference type="InterPro" id="IPR003958">
    <property type="entry name" value="CBFA_NFYB_domain"/>
</dbReference>
<dbReference type="Pfam" id="PF00808">
    <property type="entry name" value="CBFD_NFYB_HMF"/>
    <property type="match status" value="1"/>
</dbReference>
<proteinExistence type="predicted"/>
<dbReference type="EMBL" id="JABFTP020000021">
    <property type="protein sequence ID" value="KAL3269973.1"/>
    <property type="molecule type" value="Genomic_DNA"/>
</dbReference>
<dbReference type="InterPro" id="IPR050568">
    <property type="entry name" value="Transcr_DNA_Rep_Reg"/>
</dbReference>
<dbReference type="CDD" id="cd22929">
    <property type="entry name" value="HFD_POLE4-like"/>
    <property type="match status" value="1"/>
</dbReference>
<comment type="subcellular location">
    <subcellularLocation>
        <location evidence="1">Nucleus</location>
    </subcellularLocation>
</comment>
<dbReference type="PANTHER" id="PTHR10252:SF79">
    <property type="entry name" value="DNA POLYMERASE EPSILON SUBUNIT 4"/>
    <property type="match status" value="1"/>
</dbReference>
<name>A0ABD2MU21_9CUCU</name>
<gene>
    <name evidence="4" type="ORF">HHI36_009028</name>
</gene>
<protein>
    <recommendedName>
        <fullName evidence="3">Transcription factor CBF/NF-Y/archaeal histone domain-containing protein</fullName>
    </recommendedName>
</protein>
<keyword evidence="5" id="KW-1185">Reference proteome</keyword>
<evidence type="ECO:0000313" key="4">
    <source>
        <dbReference type="EMBL" id="KAL3269973.1"/>
    </source>
</evidence>
<evidence type="ECO:0000313" key="5">
    <source>
        <dbReference type="Proteomes" id="UP001516400"/>
    </source>
</evidence>
<comment type="caution">
    <text evidence="4">The sequence shown here is derived from an EMBL/GenBank/DDBJ whole genome shotgun (WGS) entry which is preliminary data.</text>
</comment>
<accession>A0ABD2MU21</accession>
<dbReference type="Proteomes" id="UP001516400">
    <property type="component" value="Unassembled WGS sequence"/>
</dbReference>
<sequence length="77" mass="8782">MSRIKTIMRSDPDCNIISQDAVYLVTKATEMFIEFLGKEAAKTTINTKRKTVMKRDVDSAIDQVSHLCFLEGALEWQ</sequence>
<evidence type="ECO:0000256" key="1">
    <source>
        <dbReference type="ARBA" id="ARBA00004123"/>
    </source>
</evidence>
<dbReference type="GO" id="GO:0005634">
    <property type="term" value="C:nucleus"/>
    <property type="evidence" value="ECO:0007669"/>
    <property type="project" value="UniProtKB-SubCell"/>
</dbReference>
<dbReference type="PANTHER" id="PTHR10252">
    <property type="entry name" value="HISTONE-LIKE TRANSCRIPTION FACTOR CCAAT-RELATED"/>
    <property type="match status" value="1"/>
</dbReference>
<organism evidence="4 5">
    <name type="scientific">Cryptolaemus montrouzieri</name>
    <dbReference type="NCBI Taxonomy" id="559131"/>
    <lineage>
        <taxon>Eukaryota</taxon>
        <taxon>Metazoa</taxon>
        <taxon>Ecdysozoa</taxon>
        <taxon>Arthropoda</taxon>
        <taxon>Hexapoda</taxon>
        <taxon>Insecta</taxon>
        <taxon>Pterygota</taxon>
        <taxon>Neoptera</taxon>
        <taxon>Endopterygota</taxon>
        <taxon>Coleoptera</taxon>
        <taxon>Polyphaga</taxon>
        <taxon>Cucujiformia</taxon>
        <taxon>Coccinelloidea</taxon>
        <taxon>Coccinellidae</taxon>
        <taxon>Scymninae</taxon>
        <taxon>Scymnini</taxon>
        <taxon>Cryptolaemus</taxon>
    </lineage>
</organism>
<keyword evidence="2" id="KW-0539">Nucleus</keyword>
<feature type="domain" description="Transcription factor CBF/NF-Y/archaeal histone" evidence="3">
    <location>
        <begin position="1"/>
        <end position="61"/>
    </location>
</feature>
<evidence type="ECO:0000256" key="2">
    <source>
        <dbReference type="ARBA" id="ARBA00023242"/>
    </source>
</evidence>
<dbReference type="InterPro" id="IPR009072">
    <property type="entry name" value="Histone-fold"/>
</dbReference>